<feature type="chain" id="PRO_5035809998" evidence="6">
    <location>
        <begin position="22"/>
        <end position="520"/>
    </location>
</feature>
<evidence type="ECO:0000256" key="2">
    <source>
        <dbReference type="ARBA" id="ARBA00006275"/>
    </source>
</evidence>
<accession>A0A8T9SSD0</accession>
<dbReference type="PROSITE" id="PS51257">
    <property type="entry name" value="PROKAR_LIPOPROTEIN"/>
    <property type="match status" value="1"/>
</dbReference>
<dbReference type="EMBL" id="CP095053">
    <property type="protein sequence ID" value="UOR03653.1"/>
    <property type="molecule type" value="Genomic_DNA"/>
</dbReference>
<comment type="subcellular location">
    <subcellularLocation>
        <location evidence="1">Cell outer membrane</location>
    </subcellularLocation>
</comment>
<dbReference type="GO" id="GO:0009279">
    <property type="term" value="C:cell outer membrane"/>
    <property type="evidence" value="ECO:0007669"/>
    <property type="project" value="UniProtKB-SubCell"/>
</dbReference>
<feature type="domain" description="SusD-like N-terminal" evidence="8">
    <location>
        <begin position="44"/>
        <end position="225"/>
    </location>
</feature>
<evidence type="ECO:0000313" key="9">
    <source>
        <dbReference type="EMBL" id="UOR03653.1"/>
    </source>
</evidence>
<evidence type="ECO:0000256" key="5">
    <source>
        <dbReference type="ARBA" id="ARBA00023237"/>
    </source>
</evidence>
<keyword evidence="5" id="KW-0998">Cell outer membrane</keyword>
<reference evidence="9 10" key="1">
    <citation type="submission" date="2022-04" db="EMBL/GenBank/DDBJ databases">
        <title>Hymenobacter sp. isolated from the air.</title>
        <authorList>
            <person name="Won M."/>
            <person name="Lee C.-M."/>
            <person name="Woen H.-Y."/>
            <person name="Kwon S.-W."/>
        </authorList>
    </citation>
    <scope>NUCLEOTIDE SEQUENCE [LARGE SCALE GENOMIC DNA]</scope>
    <source>
        <strain evidence="10">5413 J-13</strain>
    </source>
</reference>
<keyword evidence="10" id="KW-1185">Reference proteome</keyword>
<dbReference type="CDD" id="cd08977">
    <property type="entry name" value="SusD"/>
    <property type="match status" value="1"/>
</dbReference>
<dbReference type="InterPro" id="IPR033985">
    <property type="entry name" value="SusD-like_N"/>
</dbReference>
<name>A0A8T9SSD0_9BACT</name>
<evidence type="ECO:0000256" key="3">
    <source>
        <dbReference type="ARBA" id="ARBA00022729"/>
    </source>
</evidence>
<dbReference type="InterPro" id="IPR011990">
    <property type="entry name" value="TPR-like_helical_dom_sf"/>
</dbReference>
<evidence type="ECO:0000256" key="1">
    <source>
        <dbReference type="ARBA" id="ARBA00004442"/>
    </source>
</evidence>
<dbReference type="Proteomes" id="UP000829925">
    <property type="component" value="Chromosome"/>
</dbReference>
<feature type="signal peptide" evidence="6">
    <location>
        <begin position="1"/>
        <end position="21"/>
    </location>
</feature>
<dbReference type="Gene3D" id="1.25.40.390">
    <property type="match status" value="1"/>
</dbReference>
<evidence type="ECO:0000313" key="10">
    <source>
        <dbReference type="Proteomes" id="UP000829925"/>
    </source>
</evidence>
<protein>
    <submittedName>
        <fullName evidence="9">RagB/SusD family nutrient uptake outer membrane protein</fullName>
    </submittedName>
</protein>
<evidence type="ECO:0000256" key="4">
    <source>
        <dbReference type="ARBA" id="ARBA00023136"/>
    </source>
</evidence>
<dbReference type="KEGG" id="haei:MUN82_11905"/>
<dbReference type="Pfam" id="PF07980">
    <property type="entry name" value="SusD_RagB"/>
    <property type="match status" value="1"/>
</dbReference>
<proteinExistence type="inferred from homology"/>
<evidence type="ECO:0000256" key="6">
    <source>
        <dbReference type="SAM" id="SignalP"/>
    </source>
</evidence>
<feature type="domain" description="RagB/SusD" evidence="7">
    <location>
        <begin position="303"/>
        <end position="520"/>
    </location>
</feature>
<keyword evidence="3 6" id="KW-0732">Signal</keyword>
<dbReference type="RefSeq" id="WP_245090569.1">
    <property type="nucleotide sequence ID" value="NZ_CP095053.1"/>
</dbReference>
<keyword evidence="4" id="KW-0472">Membrane</keyword>
<dbReference type="SUPFAM" id="SSF48452">
    <property type="entry name" value="TPR-like"/>
    <property type="match status" value="1"/>
</dbReference>
<gene>
    <name evidence="9" type="ORF">MUN82_11905</name>
</gene>
<organism evidence="9 10">
    <name type="scientific">Hymenobacter aerilatus</name>
    <dbReference type="NCBI Taxonomy" id="2932251"/>
    <lineage>
        <taxon>Bacteria</taxon>
        <taxon>Pseudomonadati</taxon>
        <taxon>Bacteroidota</taxon>
        <taxon>Cytophagia</taxon>
        <taxon>Cytophagales</taxon>
        <taxon>Hymenobacteraceae</taxon>
        <taxon>Hymenobacter</taxon>
    </lineage>
</organism>
<dbReference type="InterPro" id="IPR012944">
    <property type="entry name" value="SusD_RagB_dom"/>
</dbReference>
<dbReference type="AlphaFoldDB" id="A0A8T9SSD0"/>
<dbReference type="Pfam" id="PF14322">
    <property type="entry name" value="SusD-like_3"/>
    <property type="match status" value="1"/>
</dbReference>
<evidence type="ECO:0000259" key="8">
    <source>
        <dbReference type="Pfam" id="PF14322"/>
    </source>
</evidence>
<sequence length="520" mass="57991">MKRTYATLLFTSLLLSAATSCQDEFTDLTPQGTITDANFWQTDADAVAASNALYTYMSNDDMFGRGFFWLINASDDMVTGRVRATAANVRNFTATGNEGDTNKMYGYSYRVIRRCNEILKNVPGMSISESLKNRVLGEAYFMRAFTYFHIATRYGDQRAGVPIVTVDNMDQNEFPRPASVVENYQLMEQDFKKAAELLPLVTAYSGADLGRAHKDAALAYLTKTYAFWAQYDKSKWAEAEKAADAVASSGSGRALLSTGQPQQDFHSVFTIPNNWSSEYIWSVVSGKQDGSILPGVLLENKGWGQYNGWGYFQPTLELYQEFEAGDPRLKATILTFGDEFTYLGATKRYSSTNSLTGFQFSKYMQPYETPVTTHLNANGDKPTTDLNVPLMRYAEVLLLKAEAQIMQGKSGDVALNAVRRRAGLTPKTGATLADLKHERRVELAGEFADRHADLVRWGDAQTAYAKPQHGRQYADQSNPNSTYKVVEVWPARTFNPAVHHVWPIPPTDLANSKIAQNQGW</sequence>
<evidence type="ECO:0000259" key="7">
    <source>
        <dbReference type="Pfam" id="PF07980"/>
    </source>
</evidence>
<comment type="similarity">
    <text evidence="2">Belongs to the SusD family.</text>
</comment>